<evidence type="ECO:0000313" key="9">
    <source>
        <dbReference type="RefSeq" id="XP_026285206.2"/>
    </source>
</evidence>
<dbReference type="CDD" id="cd05236">
    <property type="entry name" value="FAR-N_SDR_e"/>
    <property type="match status" value="1"/>
</dbReference>
<organism evidence="8 9">
    <name type="scientific">Frankliniella occidentalis</name>
    <name type="common">Western flower thrips</name>
    <name type="synonym">Euthrips occidentalis</name>
    <dbReference type="NCBI Taxonomy" id="133901"/>
    <lineage>
        <taxon>Eukaryota</taxon>
        <taxon>Metazoa</taxon>
        <taxon>Ecdysozoa</taxon>
        <taxon>Arthropoda</taxon>
        <taxon>Hexapoda</taxon>
        <taxon>Insecta</taxon>
        <taxon>Pterygota</taxon>
        <taxon>Neoptera</taxon>
        <taxon>Paraneoptera</taxon>
        <taxon>Thysanoptera</taxon>
        <taxon>Terebrantia</taxon>
        <taxon>Thripoidea</taxon>
        <taxon>Thripidae</taxon>
        <taxon>Frankliniella</taxon>
    </lineage>
</organism>
<dbReference type="Pfam" id="PF07993">
    <property type="entry name" value="NAD_binding_4"/>
    <property type="match status" value="1"/>
</dbReference>
<keyword evidence="8" id="KW-1185">Reference proteome</keyword>
<dbReference type="KEGG" id="foc:113211132"/>
<proteinExistence type="inferred from homology"/>
<dbReference type="GeneID" id="113211132"/>
<keyword evidence="3 4" id="KW-0443">Lipid metabolism</keyword>
<feature type="domain" description="Thioester reductase (TE)" evidence="7">
    <location>
        <begin position="98"/>
        <end position="370"/>
    </location>
</feature>
<evidence type="ECO:0000259" key="6">
    <source>
        <dbReference type="Pfam" id="PF03015"/>
    </source>
</evidence>
<evidence type="ECO:0000256" key="5">
    <source>
        <dbReference type="SAM" id="MobiDB-lite"/>
    </source>
</evidence>
<dbReference type="Proteomes" id="UP000504606">
    <property type="component" value="Unplaced"/>
</dbReference>
<comment type="function">
    <text evidence="4">Catalyzes the reduction of fatty acyl-CoA to fatty alcohols.</text>
</comment>
<accession>A0A6J1T3G9</accession>
<evidence type="ECO:0000259" key="7">
    <source>
        <dbReference type="Pfam" id="PF07993"/>
    </source>
</evidence>
<dbReference type="InterPro" id="IPR036291">
    <property type="entry name" value="NAD(P)-bd_dom_sf"/>
</dbReference>
<feature type="domain" description="Fatty acyl-CoA reductase C-terminal" evidence="6">
    <location>
        <begin position="453"/>
        <end position="549"/>
    </location>
</feature>
<keyword evidence="4" id="KW-0560">Oxidoreductase</keyword>
<comment type="catalytic activity">
    <reaction evidence="4">
        <text>a long-chain fatty acyl-CoA + 2 NADPH + 2 H(+) = a long-chain primary fatty alcohol + 2 NADP(+) + CoA</text>
        <dbReference type="Rhea" id="RHEA:52716"/>
        <dbReference type="ChEBI" id="CHEBI:15378"/>
        <dbReference type="ChEBI" id="CHEBI:57287"/>
        <dbReference type="ChEBI" id="CHEBI:57783"/>
        <dbReference type="ChEBI" id="CHEBI:58349"/>
        <dbReference type="ChEBI" id="CHEBI:77396"/>
        <dbReference type="ChEBI" id="CHEBI:83139"/>
        <dbReference type="EC" id="1.2.1.84"/>
    </reaction>
</comment>
<dbReference type="PANTHER" id="PTHR11011:SF24">
    <property type="entry name" value="FATTY ACYL-COA REDUCTASE"/>
    <property type="match status" value="1"/>
</dbReference>
<keyword evidence="2 4" id="KW-0444">Lipid biosynthesis</keyword>
<reference evidence="9" key="1">
    <citation type="submission" date="2025-08" db="UniProtKB">
        <authorList>
            <consortium name="RefSeq"/>
        </authorList>
    </citation>
    <scope>IDENTIFICATION</scope>
    <source>
        <tissue evidence="9">Whole organism</tissue>
    </source>
</reference>
<protein>
    <recommendedName>
        <fullName evidence="4">Fatty acyl-CoA reductase</fullName>
        <ecNumber evidence="4">1.2.1.84</ecNumber>
    </recommendedName>
</protein>
<dbReference type="Pfam" id="PF03015">
    <property type="entry name" value="Sterile"/>
    <property type="match status" value="1"/>
</dbReference>
<dbReference type="GO" id="GO:0080019">
    <property type="term" value="F:alcohol-forming very long-chain fatty acyl-CoA reductase activity"/>
    <property type="evidence" value="ECO:0007669"/>
    <property type="project" value="InterPro"/>
</dbReference>
<keyword evidence="4" id="KW-0521">NADP</keyword>
<evidence type="ECO:0000256" key="1">
    <source>
        <dbReference type="ARBA" id="ARBA00005928"/>
    </source>
</evidence>
<dbReference type="EC" id="1.2.1.84" evidence="4"/>
<keyword evidence="4" id="KW-0812">Transmembrane</keyword>
<dbReference type="GO" id="GO:0005777">
    <property type="term" value="C:peroxisome"/>
    <property type="evidence" value="ECO:0007669"/>
    <property type="project" value="TreeGrafter"/>
</dbReference>
<dbReference type="AlphaFoldDB" id="A0A6J1T3G9"/>
<evidence type="ECO:0000256" key="4">
    <source>
        <dbReference type="RuleBase" id="RU363097"/>
    </source>
</evidence>
<evidence type="ECO:0000313" key="8">
    <source>
        <dbReference type="Proteomes" id="UP000504606"/>
    </source>
</evidence>
<dbReference type="GO" id="GO:0035336">
    <property type="term" value="P:long-chain fatty-acyl-CoA metabolic process"/>
    <property type="evidence" value="ECO:0007669"/>
    <property type="project" value="TreeGrafter"/>
</dbReference>
<dbReference type="GO" id="GO:0102965">
    <property type="term" value="F:alcohol-forming long-chain fatty acyl-CoA reductase activity"/>
    <property type="evidence" value="ECO:0007669"/>
    <property type="project" value="UniProtKB-EC"/>
</dbReference>
<keyword evidence="4" id="KW-1133">Transmembrane helix</keyword>
<dbReference type="InterPro" id="IPR033640">
    <property type="entry name" value="FAR_C"/>
</dbReference>
<feature type="region of interest" description="Disordered" evidence="5">
    <location>
        <begin position="1"/>
        <end position="23"/>
    </location>
</feature>
<evidence type="ECO:0000256" key="3">
    <source>
        <dbReference type="ARBA" id="ARBA00023098"/>
    </source>
</evidence>
<comment type="similarity">
    <text evidence="1 4">Belongs to the fatty acyl-CoA reductase family.</text>
</comment>
<sequence length="586" mass="65934">MAQRGPSSVRPENGQPTLTPPTFATYYENAVVTARTRNPSRRDEPFQKLPEGPLIGGDVAKHLHRLRDEIYENRRKTAEERSKRPSVADFYKGRHVLVTGGSGFLGRMLIEQLLRTCRDIGNIYIVLRAKKGESPERRLQALVSVQLFDRLRAEQPDALSKIIVLPGDITALGLGLSRQHQDLVRREVSVVYHVAASVRFDDPIQKAILTNVRSTREVVELARGMRIAALVHVSTAYTNMDQYDPVLEKVYPTEVDWRSAIRMAEEMSSADLWAMDCLGHKLRGFHVNTYTFTKAMAEKVIDDVAEELPVIIVRPSIVIPAYKDPIPGWIDNLNGMGGMWAAGGKGLIRVLYEPNPVIFNTVPADLAVKNTILASWVCGQNFSLSAEESVRRGANVVNATTPGDQRLGVTHKDMAFGVENLSNRIAFPGCVRDPKTVQAKNYVLYTMLHWYHHILFSIVLDTAARLTGRKPRLLMYQRNVMVGLQATEPFMKTFNFGMENQNYLQTIIHPKDEEAYSTLDFYGARASKETLMDWAYNCVRGVMVYTLKEEVKPENVDQIPKLKMLMKLYHGTIAALVAMAVYVMVG</sequence>
<feature type="region of interest" description="Disordered" evidence="5">
    <location>
        <begin position="35"/>
        <end position="55"/>
    </location>
</feature>
<dbReference type="RefSeq" id="XP_026285206.2">
    <property type="nucleotide sequence ID" value="XM_026429421.2"/>
</dbReference>
<gene>
    <name evidence="9" type="primary">LOC113211132</name>
</gene>
<evidence type="ECO:0000256" key="2">
    <source>
        <dbReference type="ARBA" id="ARBA00022516"/>
    </source>
</evidence>
<dbReference type="PANTHER" id="PTHR11011">
    <property type="entry name" value="MALE STERILITY PROTEIN 2-RELATED"/>
    <property type="match status" value="1"/>
</dbReference>
<keyword evidence="4" id="KW-0472">Membrane</keyword>
<dbReference type="Gene3D" id="3.40.50.720">
    <property type="entry name" value="NAD(P)-binding Rossmann-like Domain"/>
    <property type="match status" value="1"/>
</dbReference>
<dbReference type="OrthoDB" id="429813at2759"/>
<feature type="transmembrane region" description="Helical" evidence="4">
    <location>
        <begin position="568"/>
        <end position="585"/>
    </location>
</feature>
<name>A0A6J1T3G9_FRAOC</name>
<dbReference type="InterPro" id="IPR013120">
    <property type="entry name" value="FAR_NAD-bd"/>
</dbReference>
<dbReference type="InterPro" id="IPR026055">
    <property type="entry name" value="FAR"/>
</dbReference>
<dbReference type="SUPFAM" id="SSF51735">
    <property type="entry name" value="NAD(P)-binding Rossmann-fold domains"/>
    <property type="match status" value="1"/>
</dbReference>